<dbReference type="InterPro" id="IPR002477">
    <property type="entry name" value="Peptidoglycan-bd-like"/>
</dbReference>
<name>A0AAX1ZXQ2_9BACL</name>
<dbReference type="Proteomes" id="UP000286434">
    <property type="component" value="Unassembled WGS sequence"/>
</dbReference>
<dbReference type="EMBL" id="SBBW01000055">
    <property type="protein sequence ID" value="RWU09715.1"/>
    <property type="molecule type" value="Genomic_DNA"/>
</dbReference>
<dbReference type="RefSeq" id="WP_004892256.1">
    <property type="nucleotide sequence ID" value="NZ_CP021838.1"/>
</dbReference>
<proteinExistence type="predicted"/>
<sequence>MYVVDSVGRVTYPSNFANNLWSGQTLKRGDRNDYVKTLQSWLYKAGFNPGGIDGVYGANTEKAVKEFQKKVGITADGIAGKQTYNALIQIKNNDITGQKDRVEISQESRQRFENQYNIYNTSKTLFTSATSWTKSAVSWLQKAGEFLLDAAKEGLDFLVLDDIRTLFDPNSSNPEKIISLIGLFPAGKVVKAGKVFDLLKSNYSATS</sequence>
<dbReference type="Pfam" id="PF01471">
    <property type="entry name" value="PG_binding_1"/>
    <property type="match status" value="1"/>
</dbReference>
<reference evidence="2 3" key="1">
    <citation type="submission" date="2019-01" db="EMBL/GenBank/DDBJ databases">
        <title>Anoxybacillus flavithermus in powdered infant formula.</title>
        <authorList>
            <person name="Rhee M.S."/>
            <person name="Choi I.-G."/>
            <person name="Cho T.J."/>
            <person name="Park B."/>
        </authorList>
    </citation>
    <scope>NUCLEOTIDE SEQUENCE [LARGE SCALE GENOMIC DNA]</scope>
    <source>
        <strain evidence="2 3">FHS-PPAM212</strain>
    </source>
</reference>
<organism evidence="2 3">
    <name type="scientific">Anoxybacillus flavithermus</name>
    <dbReference type="NCBI Taxonomy" id="33934"/>
    <lineage>
        <taxon>Bacteria</taxon>
        <taxon>Bacillati</taxon>
        <taxon>Bacillota</taxon>
        <taxon>Bacilli</taxon>
        <taxon>Bacillales</taxon>
        <taxon>Anoxybacillaceae</taxon>
        <taxon>Anoxybacillus</taxon>
    </lineage>
</organism>
<dbReference type="InterPro" id="IPR036366">
    <property type="entry name" value="PGBDSf"/>
</dbReference>
<gene>
    <name evidence="2" type="ORF">EA138_11215</name>
</gene>
<dbReference type="InterPro" id="IPR036365">
    <property type="entry name" value="PGBD-like_sf"/>
</dbReference>
<dbReference type="Gene3D" id="1.10.101.10">
    <property type="entry name" value="PGBD-like superfamily/PGBD"/>
    <property type="match status" value="1"/>
</dbReference>
<accession>A0AAX1ZXQ2</accession>
<dbReference type="AlphaFoldDB" id="A0AAX1ZXQ2"/>
<comment type="caution">
    <text evidence="2">The sequence shown here is derived from an EMBL/GenBank/DDBJ whole genome shotgun (WGS) entry which is preliminary data.</text>
</comment>
<evidence type="ECO:0000313" key="2">
    <source>
        <dbReference type="EMBL" id="RWU09715.1"/>
    </source>
</evidence>
<dbReference type="SUPFAM" id="SSF47090">
    <property type="entry name" value="PGBD-like"/>
    <property type="match status" value="1"/>
</dbReference>
<feature type="domain" description="Peptidoglycan binding-like" evidence="1">
    <location>
        <begin position="32"/>
        <end position="87"/>
    </location>
</feature>
<evidence type="ECO:0000313" key="3">
    <source>
        <dbReference type="Proteomes" id="UP000286434"/>
    </source>
</evidence>
<evidence type="ECO:0000259" key="1">
    <source>
        <dbReference type="Pfam" id="PF01471"/>
    </source>
</evidence>
<protein>
    <submittedName>
        <fullName evidence="2">Peptidoglycan-binding protein</fullName>
    </submittedName>
</protein>